<dbReference type="PANTHER" id="PTHR45745">
    <property type="entry name" value="PHOSPHOMANNOMUTASE 45A"/>
    <property type="match status" value="1"/>
</dbReference>
<evidence type="ECO:0000313" key="12">
    <source>
        <dbReference type="EMBL" id="NEK60630.1"/>
    </source>
</evidence>
<evidence type="ECO:0000256" key="2">
    <source>
        <dbReference type="ARBA" id="ARBA00010231"/>
    </source>
</evidence>
<organism evidence="12 13">
    <name type="scientific">Geodermatophilus sabuli</name>
    <dbReference type="NCBI Taxonomy" id="1564158"/>
    <lineage>
        <taxon>Bacteria</taxon>
        <taxon>Bacillati</taxon>
        <taxon>Actinomycetota</taxon>
        <taxon>Actinomycetes</taxon>
        <taxon>Geodermatophilales</taxon>
        <taxon>Geodermatophilaceae</taxon>
        <taxon>Geodermatophilus</taxon>
    </lineage>
</organism>
<comment type="caution">
    <text evidence="12">The sequence shown here is derived from an EMBL/GenBank/DDBJ whole genome shotgun (WGS) entry which is preliminary data.</text>
</comment>
<dbReference type="NCBIfam" id="TIGR01132">
    <property type="entry name" value="pgm"/>
    <property type="match status" value="1"/>
</dbReference>
<sequence length="549" mass="57531">MTDPRAGQPAAASDLVDVASLVTAYYTLDPDPADPAQQVAFGTSGHRGSAFDAAFNEAHILATTQAICEYRAAQGYDGPLFVGRDTHALSEPAWASALEVLAANDVTVLVDAADGYTPTPAVSHAILRANRGKAVRPGTSGLADGIVVTPSHNPPRDGGFKYNPPSGGPADTDATRVIADRANELLRAGLDGVRRVPFARARAAAQAHDFLGDYVDDLPSVLDLDAVRAAGVRIGADPLGGASVDYWGAIAERHRLDLTVVNPLVDPTWRFMTLDWDGKIRMDCSSPSAMASLIGKRADFTIATGNDADADRHGIVTPDGGLMNPNHFLAVAISYLFSHRPEWGPQTAVGKTLVSSSLIDRVVAGLGRRLVEVPVGFKWFVPGLLDGSVGFGGEESAGASFLRRDGGVWTTDKDGILLALLASEIQAVTDRSPSQLHAELTARYGESAYARIDAPATREQKAALGKLAPEAVTATELAGEPITAKLTRAAGNDAAIGGLKVTTENAWFAARPSGTEDVYKVYGESFLGPDHLARVQDEARAVVTAALGG</sequence>
<dbReference type="InterPro" id="IPR005844">
    <property type="entry name" value="A-D-PHexomutase_a/b/a-I"/>
</dbReference>
<name>A0A7K3W7E5_9ACTN</name>
<dbReference type="CDD" id="cd05801">
    <property type="entry name" value="PGM_like3"/>
    <property type="match status" value="1"/>
</dbReference>
<dbReference type="EMBL" id="JAAGWF010000032">
    <property type="protein sequence ID" value="NEK60630.1"/>
    <property type="molecule type" value="Genomic_DNA"/>
</dbReference>
<evidence type="ECO:0000256" key="7">
    <source>
        <dbReference type="RuleBase" id="RU004326"/>
    </source>
</evidence>
<accession>A0A7K3W7E5</accession>
<dbReference type="GO" id="GO:0006166">
    <property type="term" value="P:purine ribonucleoside salvage"/>
    <property type="evidence" value="ECO:0007669"/>
    <property type="project" value="TreeGrafter"/>
</dbReference>
<dbReference type="Gene3D" id="3.40.120.10">
    <property type="entry name" value="Alpha-D-Glucose-1,6-Bisphosphate, subunit A, domain 3"/>
    <property type="match status" value="3"/>
</dbReference>
<evidence type="ECO:0000256" key="5">
    <source>
        <dbReference type="ARBA" id="ARBA00022842"/>
    </source>
</evidence>
<gene>
    <name evidence="12" type="ORF">GCU56_22495</name>
</gene>
<dbReference type="PANTHER" id="PTHR45745:SF1">
    <property type="entry name" value="PHOSPHOGLUCOMUTASE 2B-RELATED"/>
    <property type="match status" value="1"/>
</dbReference>
<dbReference type="InterPro" id="IPR005845">
    <property type="entry name" value="A-D-PHexomutase_a/b/a-II"/>
</dbReference>
<keyword evidence="4 7" id="KW-0479">Metal-binding</keyword>
<keyword evidence="5 7" id="KW-0460">Magnesium</keyword>
<dbReference type="RefSeq" id="WP_163484422.1">
    <property type="nucleotide sequence ID" value="NZ_JAAGWF010000032.1"/>
</dbReference>
<evidence type="ECO:0000256" key="1">
    <source>
        <dbReference type="ARBA" id="ARBA00001946"/>
    </source>
</evidence>
<comment type="cofactor">
    <cofactor evidence="1">
        <name>Mg(2+)</name>
        <dbReference type="ChEBI" id="CHEBI:18420"/>
    </cofactor>
</comment>
<dbReference type="Pfam" id="PF02880">
    <property type="entry name" value="PGM_PMM_III"/>
    <property type="match status" value="1"/>
</dbReference>
<dbReference type="InterPro" id="IPR036900">
    <property type="entry name" value="A-D-PHexomutase_C_sf"/>
</dbReference>
<feature type="domain" description="Alpha-D-phosphohexomutase alpha/beta/alpha" evidence="10">
    <location>
        <begin position="213"/>
        <end position="320"/>
    </location>
</feature>
<dbReference type="EC" id="5.4.2.2" evidence="12"/>
<dbReference type="GO" id="GO:0005975">
    <property type="term" value="P:carbohydrate metabolic process"/>
    <property type="evidence" value="ECO:0007669"/>
    <property type="project" value="InterPro"/>
</dbReference>
<evidence type="ECO:0000259" key="10">
    <source>
        <dbReference type="Pfam" id="PF02879"/>
    </source>
</evidence>
<evidence type="ECO:0000259" key="8">
    <source>
        <dbReference type="Pfam" id="PF00408"/>
    </source>
</evidence>
<dbReference type="Pfam" id="PF02878">
    <property type="entry name" value="PGM_PMM_I"/>
    <property type="match status" value="1"/>
</dbReference>
<feature type="domain" description="Alpha-D-phosphohexomutase alpha/beta/alpha" evidence="9">
    <location>
        <begin position="40"/>
        <end position="184"/>
    </location>
</feature>
<dbReference type="InterPro" id="IPR016055">
    <property type="entry name" value="A-D-PHexomutase_a/b/a-I/II/III"/>
</dbReference>
<dbReference type="AlphaFoldDB" id="A0A7K3W7E5"/>
<protein>
    <submittedName>
        <fullName evidence="12">Alpha-D-glucose phosphate-specific phosphoglucomutase</fullName>
        <ecNumber evidence="12">5.4.2.2</ecNumber>
    </submittedName>
</protein>
<dbReference type="Gene3D" id="3.30.310.50">
    <property type="entry name" value="Alpha-D-phosphohexomutase, C-terminal domain"/>
    <property type="match status" value="1"/>
</dbReference>
<dbReference type="Pfam" id="PF02879">
    <property type="entry name" value="PGM_PMM_II"/>
    <property type="match status" value="1"/>
</dbReference>
<feature type="domain" description="Alpha-D-phosphohexomutase C-terminal" evidence="8">
    <location>
        <begin position="492"/>
        <end position="540"/>
    </location>
</feature>
<dbReference type="SUPFAM" id="SSF55957">
    <property type="entry name" value="Phosphoglucomutase, C-terminal domain"/>
    <property type="match status" value="1"/>
</dbReference>
<dbReference type="Pfam" id="PF00408">
    <property type="entry name" value="PGM_PMM_IV"/>
    <property type="match status" value="1"/>
</dbReference>
<evidence type="ECO:0000259" key="11">
    <source>
        <dbReference type="Pfam" id="PF02880"/>
    </source>
</evidence>
<dbReference type="InterPro" id="IPR016066">
    <property type="entry name" value="A-D-PHexomutase_CS"/>
</dbReference>
<proteinExistence type="inferred from homology"/>
<feature type="domain" description="Alpha-D-phosphohexomutase alpha/beta/alpha" evidence="11">
    <location>
        <begin position="324"/>
        <end position="444"/>
    </location>
</feature>
<reference evidence="12 13" key="1">
    <citation type="submission" date="2020-02" db="EMBL/GenBank/DDBJ databases">
        <title>Geodermatophilus sabuli CPCC 205279 I12A-02694.</title>
        <authorList>
            <person name="Jiang Z."/>
        </authorList>
    </citation>
    <scope>NUCLEOTIDE SEQUENCE [LARGE SCALE GENOMIC DNA]</scope>
    <source>
        <strain evidence="12 13">I12A-02694</strain>
    </source>
</reference>
<dbReference type="SUPFAM" id="SSF53738">
    <property type="entry name" value="Phosphoglucomutase, first 3 domains"/>
    <property type="match status" value="3"/>
</dbReference>
<evidence type="ECO:0000256" key="3">
    <source>
        <dbReference type="ARBA" id="ARBA00022553"/>
    </source>
</evidence>
<dbReference type="GO" id="GO:0004614">
    <property type="term" value="F:phosphoglucomutase activity"/>
    <property type="evidence" value="ECO:0007669"/>
    <property type="project" value="UniProtKB-EC"/>
</dbReference>
<evidence type="ECO:0000256" key="6">
    <source>
        <dbReference type="ARBA" id="ARBA00023235"/>
    </source>
</evidence>
<keyword evidence="3" id="KW-0597">Phosphoprotein</keyword>
<dbReference type="GO" id="GO:0008973">
    <property type="term" value="F:phosphopentomutase activity"/>
    <property type="evidence" value="ECO:0007669"/>
    <property type="project" value="TreeGrafter"/>
</dbReference>
<dbReference type="InterPro" id="IPR005846">
    <property type="entry name" value="A-D-PHexomutase_a/b/a-III"/>
</dbReference>
<evidence type="ECO:0000313" key="13">
    <source>
        <dbReference type="Proteomes" id="UP000470246"/>
    </source>
</evidence>
<dbReference type="GO" id="GO:0000287">
    <property type="term" value="F:magnesium ion binding"/>
    <property type="evidence" value="ECO:0007669"/>
    <property type="project" value="InterPro"/>
</dbReference>
<dbReference type="PROSITE" id="PS00710">
    <property type="entry name" value="PGM_PMM"/>
    <property type="match status" value="1"/>
</dbReference>
<evidence type="ECO:0000256" key="4">
    <source>
        <dbReference type="ARBA" id="ARBA00022723"/>
    </source>
</evidence>
<keyword evidence="13" id="KW-1185">Reference proteome</keyword>
<keyword evidence="6 12" id="KW-0413">Isomerase</keyword>
<dbReference type="Proteomes" id="UP000470246">
    <property type="component" value="Unassembled WGS sequence"/>
</dbReference>
<dbReference type="InterPro" id="IPR005852">
    <property type="entry name" value="PGM_a-D-Glc-sp"/>
</dbReference>
<evidence type="ECO:0000259" key="9">
    <source>
        <dbReference type="Pfam" id="PF02878"/>
    </source>
</evidence>
<dbReference type="InterPro" id="IPR005843">
    <property type="entry name" value="A-D-PHexomutase_C"/>
</dbReference>
<comment type="similarity">
    <text evidence="2 7">Belongs to the phosphohexose mutase family.</text>
</comment>